<evidence type="ECO:0000259" key="1">
    <source>
        <dbReference type="Pfam" id="PF23972"/>
    </source>
</evidence>
<evidence type="ECO:0000313" key="2">
    <source>
        <dbReference type="EMBL" id="ATI18724.1"/>
    </source>
</evidence>
<feature type="domain" description="DUF7298" evidence="1">
    <location>
        <begin position="8"/>
        <end position="167"/>
    </location>
</feature>
<reference evidence="3" key="1">
    <citation type="submission" date="2017-08" db="EMBL/GenBank/DDBJ databases">
        <authorList>
            <person name="de Groot N.N."/>
        </authorList>
    </citation>
    <scope>NUCLEOTIDE SEQUENCE [LARGE SCALE GENOMIC DNA]</scope>
</reference>
<protein>
    <recommendedName>
        <fullName evidence="1">DUF7298 domain-containing protein</fullName>
    </recommendedName>
</protein>
<dbReference type="Pfam" id="PF23972">
    <property type="entry name" value="DUF7298"/>
    <property type="match status" value="1"/>
</dbReference>
<accession>A0A291LI69</accession>
<name>A0A291LI69_9CAUD</name>
<dbReference type="EMBL" id="MF766045">
    <property type="protein sequence ID" value="ATI18724.1"/>
    <property type="molecule type" value="Genomic_DNA"/>
</dbReference>
<dbReference type="Proteomes" id="UP000229313">
    <property type="component" value="Segment"/>
</dbReference>
<keyword evidence="3" id="KW-1185">Reference proteome</keyword>
<evidence type="ECO:0000313" key="3">
    <source>
        <dbReference type="Proteomes" id="UP000229313"/>
    </source>
</evidence>
<proteinExistence type="predicted"/>
<organism evidence="2 3">
    <name type="scientific">Streptomyces phage Daudau</name>
    <dbReference type="NCBI Taxonomy" id="2041206"/>
    <lineage>
        <taxon>Viruses</taxon>
        <taxon>Duplodnaviria</taxon>
        <taxon>Heunggongvirae</taxon>
        <taxon>Uroviricota</taxon>
        <taxon>Caudoviricetes</taxon>
        <taxon>Arquatrovirinae</taxon>
        <taxon>Caelumvirus</taxon>
        <taxon>Caelumvirus daudau</taxon>
    </lineage>
</organism>
<dbReference type="InterPro" id="IPR055722">
    <property type="entry name" value="DUF7298"/>
</dbReference>
<gene>
    <name evidence="2" type="ORF">SEA_DAUDAU_23</name>
</gene>
<sequence length="168" mass="17660">MGLLSPGYGPHGVVAITTGLADTAYVGNTETMVYQLPFIAAPKRIYKVCFRIGRADTDGTGDNADTLIRYAKQSLAARCRWASGSSVTTSGTSLGDYRVTVYDDDSNTASGMDASWYLVNPPSGQLTVGIAIWAAWSPATGTGGHGQVRCLADGNAHFVVEDVGPYSE</sequence>